<feature type="compositionally biased region" description="Polar residues" evidence="2">
    <location>
        <begin position="300"/>
        <end position="344"/>
    </location>
</feature>
<comment type="caution">
    <text evidence="5">The sequence shown here is derived from an EMBL/GenBank/DDBJ whole genome shotgun (WGS) entry which is preliminary data.</text>
</comment>
<dbReference type="InterPro" id="IPR014756">
    <property type="entry name" value="Ig_E-set"/>
</dbReference>
<protein>
    <submittedName>
        <fullName evidence="5">Chitin-binding protein</fullName>
    </submittedName>
</protein>
<dbReference type="AlphaFoldDB" id="A0A8H9HZ19"/>
<keyword evidence="3" id="KW-0812">Transmembrane</keyword>
<dbReference type="Gene3D" id="2.70.50.50">
    <property type="entry name" value="chitin-binding protein cbp21"/>
    <property type="match status" value="1"/>
</dbReference>
<feature type="compositionally biased region" description="Gly residues" evidence="2">
    <location>
        <begin position="250"/>
        <end position="280"/>
    </location>
</feature>
<reference evidence="5" key="2">
    <citation type="submission" date="2020-09" db="EMBL/GenBank/DDBJ databases">
        <authorList>
            <person name="Sun Q."/>
            <person name="Ohkuma M."/>
        </authorList>
    </citation>
    <scope>NUCLEOTIDE SEQUENCE</scope>
    <source>
        <strain evidence="5">JCM 4434</strain>
    </source>
</reference>
<keyword evidence="1" id="KW-0732">Signal</keyword>
<feature type="region of interest" description="Disordered" evidence="2">
    <location>
        <begin position="233"/>
        <end position="345"/>
    </location>
</feature>
<evidence type="ECO:0000256" key="3">
    <source>
        <dbReference type="SAM" id="Phobius"/>
    </source>
</evidence>
<dbReference type="CDD" id="cd21177">
    <property type="entry name" value="LPMO_AA10"/>
    <property type="match status" value="1"/>
</dbReference>
<name>A0A8H9HZ19_KITAU</name>
<feature type="compositionally biased region" description="Low complexity" evidence="2">
    <location>
        <begin position="281"/>
        <end position="292"/>
    </location>
</feature>
<feature type="domain" description="Chitin-binding type-4" evidence="4">
    <location>
        <begin position="48"/>
        <end position="225"/>
    </location>
</feature>
<dbReference type="Proteomes" id="UP000610124">
    <property type="component" value="Unassembled WGS sequence"/>
</dbReference>
<accession>A0A8H9HZ19</accession>
<keyword evidence="3" id="KW-0472">Membrane</keyword>
<dbReference type="PANTHER" id="PTHR34823:SF1">
    <property type="entry name" value="CHITIN-BINDING TYPE-4 DOMAIN-CONTAINING PROTEIN"/>
    <property type="match status" value="1"/>
</dbReference>
<dbReference type="PANTHER" id="PTHR34823">
    <property type="entry name" value="GLCNAC-BINDING PROTEIN A"/>
    <property type="match status" value="1"/>
</dbReference>
<evidence type="ECO:0000313" key="5">
    <source>
        <dbReference type="EMBL" id="GGV03353.1"/>
    </source>
</evidence>
<reference evidence="5" key="1">
    <citation type="journal article" date="2014" name="Int. J. Syst. Evol. Microbiol.">
        <title>Complete genome sequence of Corynebacterium casei LMG S-19264T (=DSM 44701T), isolated from a smear-ripened cheese.</title>
        <authorList>
            <consortium name="US DOE Joint Genome Institute (JGI-PGF)"/>
            <person name="Walter F."/>
            <person name="Albersmeier A."/>
            <person name="Kalinowski J."/>
            <person name="Ruckert C."/>
        </authorList>
    </citation>
    <scope>NUCLEOTIDE SEQUENCE</scope>
    <source>
        <strain evidence="5">JCM 4434</strain>
    </source>
</reference>
<dbReference type="SUPFAM" id="SSF81296">
    <property type="entry name" value="E set domains"/>
    <property type="match status" value="1"/>
</dbReference>
<evidence type="ECO:0000256" key="1">
    <source>
        <dbReference type="ARBA" id="ARBA00022729"/>
    </source>
</evidence>
<dbReference type="InterPro" id="IPR051024">
    <property type="entry name" value="GlcNAc_Chitin_IntDeg"/>
</dbReference>
<dbReference type="InterPro" id="IPR004302">
    <property type="entry name" value="Cellulose/chitin-bd_N"/>
</dbReference>
<dbReference type="Pfam" id="PF03067">
    <property type="entry name" value="LPMO_10"/>
    <property type="match status" value="1"/>
</dbReference>
<evidence type="ECO:0000313" key="6">
    <source>
        <dbReference type="Proteomes" id="UP000610124"/>
    </source>
</evidence>
<dbReference type="NCBIfam" id="TIGR01167">
    <property type="entry name" value="LPXTG_anchor"/>
    <property type="match status" value="1"/>
</dbReference>
<dbReference type="GeneID" id="97489645"/>
<dbReference type="EMBL" id="BMUB01000030">
    <property type="protein sequence ID" value="GGV03353.1"/>
    <property type="molecule type" value="Genomic_DNA"/>
</dbReference>
<evidence type="ECO:0000256" key="2">
    <source>
        <dbReference type="SAM" id="MobiDB-lite"/>
    </source>
</evidence>
<feature type="compositionally biased region" description="Low complexity" evidence="2">
    <location>
        <begin position="233"/>
        <end position="249"/>
    </location>
</feature>
<dbReference type="RefSeq" id="WP_272868949.1">
    <property type="nucleotide sequence ID" value="NZ_BMUB01000030.1"/>
</dbReference>
<evidence type="ECO:0000259" key="4">
    <source>
        <dbReference type="Pfam" id="PF03067"/>
    </source>
</evidence>
<sequence>MRRAGSGGFELHSRRRTVINSRRNRVLAVACGTLPLLLLGMAGKAQAHGSMQNPISRVYGCNLEGPEHPKSAACQAAVAASGTQAFYDWMGVRIGDAAGRHRELIPDGKLCSAGNDEYKGLDLPRADWAATSLPASGSFTFRYRGTAPHRGSFELYVTKDGYDPTKPLKWSDLEPTPFYKATDPSLVDGSYQMTAQLPKKQGRHLIYAIWQRSDSPEAFYSCSDVVFGGAGSSTAPGTASNPGTAPGAGTAPGKGSGQGAGSTAGAASGSGGTSGTGAGAGAAKPSAAGSNSDMDMSMDHGSTSSPAGGSAQSGDTSQADSQTGVAAGSTPTDSSTQLAHTGGSNIVPLTVGATAVLGAGGATLFLARRRRSHRRG</sequence>
<feature type="transmembrane region" description="Helical" evidence="3">
    <location>
        <begin position="346"/>
        <end position="367"/>
    </location>
</feature>
<keyword evidence="3" id="KW-1133">Transmembrane helix</keyword>
<proteinExistence type="predicted"/>
<gene>
    <name evidence="5" type="ORF">GCM10010502_67460</name>
</gene>
<organism evidence="5 6">
    <name type="scientific">Kitasatospora aureofaciens</name>
    <name type="common">Streptomyces aureofaciens</name>
    <dbReference type="NCBI Taxonomy" id="1894"/>
    <lineage>
        <taxon>Bacteria</taxon>
        <taxon>Bacillati</taxon>
        <taxon>Actinomycetota</taxon>
        <taxon>Actinomycetes</taxon>
        <taxon>Kitasatosporales</taxon>
        <taxon>Streptomycetaceae</taxon>
        <taxon>Kitasatospora</taxon>
    </lineage>
</organism>